<dbReference type="AlphaFoldDB" id="E7G8H8"/>
<dbReference type="HOGENOM" id="CLU_1737431_0_0_9"/>
<feature type="transmembrane region" description="Helical" evidence="8">
    <location>
        <begin position="128"/>
        <end position="146"/>
    </location>
</feature>
<keyword evidence="4 8" id="KW-0812">Transmembrane</keyword>
<keyword evidence="6 8" id="KW-1133">Transmembrane helix</keyword>
<dbReference type="EMBL" id="ADKX01000017">
    <property type="protein sequence ID" value="EFW05690.1"/>
    <property type="molecule type" value="Genomic_DNA"/>
</dbReference>
<reference evidence="9 10" key="1">
    <citation type="submission" date="2010-12" db="EMBL/GenBank/DDBJ databases">
        <title>The Genome Sequence of Coprobacillus sp. strain 29_1.</title>
        <authorList>
            <consortium name="The Broad Institute Genome Sequencing Platform"/>
            <person name="Earl A."/>
            <person name="Ward D."/>
            <person name="Feldgarden M."/>
            <person name="Gevers D."/>
            <person name="Daigneault M."/>
            <person name="Sibley C.D."/>
            <person name="White A."/>
            <person name="Strauss J."/>
            <person name="Allen-Vercoe E."/>
            <person name="Young S.K."/>
            <person name="Zeng Q."/>
            <person name="Gargeya S."/>
            <person name="Fitzgerald M."/>
            <person name="Haas B."/>
            <person name="Abouelleil A."/>
            <person name="Alvarado L."/>
            <person name="Arachchi H.M."/>
            <person name="Berlin A."/>
            <person name="Brown A."/>
            <person name="Chapman S.B."/>
            <person name="Chen Z."/>
            <person name="Dunbar C."/>
            <person name="Freedman E."/>
            <person name="Gearin G."/>
            <person name="Gellesch M."/>
            <person name="Goldberg J."/>
            <person name="Griggs A."/>
            <person name="Gujja S."/>
            <person name="Heilman E."/>
            <person name="Heiman D."/>
            <person name="Howarth C."/>
            <person name="Larson L."/>
            <person name="Lui A."/>
            <person name="MacDonald P.J.P."/>
            <person name="Mehta T."/>
            <person name="Montmayeur A."/>
            <person name="Murphy C."/>
            <person name="Neiman D."/>
            <person name="Pearson M."/>
            <person name="Priest M."/>
            <person name="Roberts A."/>
            <person name="Saif S."/>
            <person name="Shea T."/>
            <person name="Shenoy N."/>
            <person name="Sisk P."/>
            <person name="Stolte C."/>
            <person name="Sykes S."/>
            <person name="White J."/>
            <person name="Yandava C."/>
            <person name="Nusbaum C."/>
            <person name="Birren B."/>
        </authorList>
    </citation>
    <scope>NUCLEOTIDE SEQUENCE [LARGE SCALE GENOMIC DNA]</scope>
    <source>
        <strain evidence="9 10">29_1</strain>
    </source>
</reference>
<proteinExistence type="predicted"/>
<keyword evidence="5" id="KW-0378">Hydrolase</keyword>
<protein>
    <recommendedName>
        <fullName evidence="11">Accessory gene regulator B</fullName>
    </recommendedName>
</protein>
<evidence type="ECO:0000256" key="3">
    <source>
        <dbReference type="ARBA" id="ARBA00022670"/>
    </source>
</evidence>
<dbReference type="InterPro" id="IPR006741">
    <property type="entry name" value="AgrB"/>
</dbReference>
<accession>E7G8H8</accession>
<dbReference type="GO" id="GO:0008233">
    <property type="term" value="F:peptidase activity"/>
    <property type="evidence" value="ECO:0007669"/>
    <property type="project" value="UniProtKB-KW"/>
</dbReference>
<evidence type="ECO:0000313" key="9">
    <source>
        <dbReference type="EMBL" id="EFW05690.1"/>
    </source>
</evidence>
<feature type="transmembrane region" description="Helical" evidence="8">
    <location>
        <begin position="64"/>
        <end position="83"/>
    </location>
</feature>
<dbReference type="GO" id="GO:0016020">
    <property type="term" value="C:membrane"/>
    <property type="evidence" value="ECO:0007669"/>
    <property type="project" value="InterPro"/>
</dbReference>
<evidence type="ECO:0000256" key="1">
    <source>
        <dbReference type="ARBA" id="ARBA00022475"/>
    </source>
</evidence>
<keyword evidence="2" id="KW-0673">Quorum sensing</keyword>
<evidence type="ECO:0000256" key="7">
    <source>
        <dbReference type="ARBA" id="ARBA00023136"/>
    </source>
</evidence>
<dbReference type="STRING" id="100884.GCA_000269565_02912"/>
<organism evidence="9 10">
    <name type="scientific">Coprobacillus cateniformis</name>
    <dbReference type="NCBI Taxonomy" id="100884"/>
    <lineage>
        <taxon>Bacteria</taxon>
        <taxon>Bacillati</taxon>
        <taxon>Bacillota</taxon>
        <taxon>Erysipelotrichia</taxon>
        <taxon>Erysipelotrichales</taxon>
        <taxon>Coprobacillaceae</taxon>
        <taxon>Coprobacillus</taxon>
    </lineage>
</organism>
<gene>
    <name evidence="9" type="ORF">HMPREF9488_01066</name>
</gene>
<dbReference type="GO" id="GO:0009372">
    <property type="term" value="P:quorum sensing"/>
    <property type="evidence" value="ECO:0007669"/>
    <property type="project" value="UniProtKB-KW"/>
</dbReference>
<feature type="transmembrane region" description="Helical" evidence="8">
    <location>
        <begin position="6"/>
        <end position="29"/>
    </location>
</feature>
<sequence length="150" mass="17274">MFGAFIFGLLFFLGNIGYVLVFDLVLVLLRFHCGGYHTENVVTCFLLSVFSLVIVPEIGLSYNISAAVSCLFMTICFIFMLRSQPIQNEKKKLNSDFVNKVNQRKNIIIVFFYILFLFQLIISNQIANMMMLAFLYNVLSMLVELIRKGR</sequence>
<name>E7G8H8_9FIRM</name>
<evidence type="ECO:0008006" key="11">
    <source>
        <dbReference type="Google" id="ProtNLM"/>
    </source>
</evidence>
<dbReference type="Proteomes" id="UP000003157">
    <property type="component" value="Unassembled WGS sequence"/>
</dbReference>
<evidence type="ECO:0000256" key="2">
    <source>
        <dbReference type="ARBA" id="ARBA00022654"/>
    </source>
</evidence>
<evidence type="ECO:0000256" key="6">
    <source>
        <dbReference type="ARBA" id="ARBA00022989"/>
    </source>
</evidence>
<keyword evidence="3" id="KW-0645">Protease</keyword>
<dbReference type="eggNOG" id="ENOG50344UY">
    <property type="taxonomic scope" value="Bacteria"/>
</dbReference>
<evidence type="ECO:0000256" key="4">
    <source>
        <dbReference type="ARBA" id="ARBA00022692"/>
    </source>
</evidence>
<evidence type="ECO:0000313" key="10">
    <source>
        <dbReference type="Proteomes" id="UP000003157"/>
    </source>
</evidence>
<keyword evidence="1" id="KW-1003">Cell membrane</keyword>
<feature type="transmembrane region" description="Helical" evidence="8">
    <location>
        <begin position="104"/>
        <end position="122"/>
    </location>
</feature>
<comment type="caution">
    <text evidence="9">The sequence shown here is derived from an EMBL/GenBank/DDBJ whole genome shotgun (WGS) entry which is preliminary data.</text>
</comment>
<evidence type="ECO:0000256" key="8">
    <source>
        <dbReference type="SAM" id="Phobius"/>
    </source>
</evidence>
<keyword evidence="10" id="KW-1185">Reference proteome</keyword>
<evidence type="ECO:0000256" key="5">
    <source>
        <dbReference type="ARBA" id="ARBA00022801"/>
    </source>
</evidence>
<feature type="transmembrane region" description="Helical" evidence="8">
    <location>
        <begin position="41"/>
        <end position="58"/>
    </location>
</feature>
<dbReference type="Pfam" id="PF04647">
    <property type="entry name" value="AgrB"/>
    <property type="match status" value="1"/>
</dbReference>
<dbReference type="GO" id="GO:0006508">
    <property type="term" value="P:proteolysis"/>
    <property type="evidence" value="ECO:0007669"/>
    <property type="project" value="UniProtKB-KW"/>
</dbReference>
<keyword evidence="7 8" id="KW-0472">Membrane</keyword>